<name>A0A6J4PCW7_9ACTN</name>
<evidence type="ECO:0000313" key="2">
    <source>
        <dbReference type="EMBL" id="CAA9409170.1"/>
    </source>
</evidence>
<keyword evidence="2" id="KW-0808">Transferase</keyword>
<feature type="region of interest" description="Disordered" evidence="1">
    <location>
        <begin position="14"/>
        <end position="35"/>
    </location>
</feature>
<proteinExistence type="predicted"/>
<evidence type="ECO:0000256" key="1">
    <source>
        <dbReference type="SAM" id="MobiDB-lite"/>
    </source>
</evidence>
<feature type="region of interest" description="Disordered" evidence="1">
    <location>
        <begin position="90"/>
        <end position="119"/>
    </location>
</feature>
<dbReference type="GO" id="GO:0032259">
    <property type="term" value="P:methylation"/>
    <property type="evidence" value="ECO:0007669"/>
    <property type="project" value="UniProtKB-KW"/>
</dbReference>
<feature type="non-terminal residue" evidence="2">
    <location>
        <position position="159"/>
    </location>
</feature>
<dbReference type="EMBL" id="CADCUT010000109">
    <property type="protein sequence ID" value="CAA9409170.1"/>
    <property type="molecule type" value="Genomic_DNA"/>
</dbReference>
<feature type="region of interest" description="Disordered" evidence="1">
    <location>
        <begin position="139"/>
        <end position="159"/>
    </location>
</feature>
<dbReference type="AlphaFoldDB" id="A0A6J4PCW7"/>
<reference evidence="2" key="1">
    <citation type="submission" date="2020-02" db="EMBL/GenBank/DDBJ databases">
        <authorList>
            <person name="Meier V. D."/>
        </authorList>
    </citation>
    <scope>NUCLEOTIDE SEQUENCE</scope>
    <source>
        <strain evidence="2">AVDCRST_MAG03</strain>
    </source>
</reference>
<feature type="compositionally biased region" description="Low complexity" evidence="1">
    <location>
        <begin position="90"/>
        <end position="100"/>
    </location>
</feature>
<accession>A0A6J4PCW7</accession>
<protein>
    <submittedName>
        <fullName evidence="2">Alkylpyrone O-methyltransferase (B. subtilis BpsB)</fullName>
    </submittedName>
</protein>
<dbReference type="GO" id="GO:0008168">
    <property type="term" value="F:methyltransferase activity"/>
    <property type="evidence" value="ECO:0007669"/>
    <property type="project" value="UniProtKB-KW"/>
</dbReference>
<feature type="non-terminal residue" evidence="2">
    <location>
        <position position="1"/>
    </location>
</feature>
<feature type="compositionally biased region" description="Gly residues" evidence="1">
    <location>
        <begin position="20"/>
        <end position="32"/>
    </location>
</feature>
<sequence>GRATASGAAVFAAERAAAPGEGGGGAGEGALPGDGRDPRALARLDARGGVVAGAGSTLLVAGAARIVLAGAAPALLGHLRARRELERAGALRAGPEAGPARPVPPLPAPQLHRRRRRGANAAPHLRRLGHGAGLLAAQRPLPLRPHQDREPRTQRACRL</sequence>
<keyword evidence="2" id="KW-0489">Methyltransferase</keyword>
<organism evidence="2">
    <name type="scientific">uncultured Rubrobacteraceae bacterium</name>
    <dbReference type="NCBI Taxonomy" id="349277"/>
    <lineage>
        <taxon>Bacteria</taxon>
        <taxon>Bacillati</taxon>
        <taxon>Actinomycetota</taxon>
        <taxon>Rubrobacteria</taxon>
        <taxon>Rubrobacterales</taxon>
        <taxon>Rubrobacteraceae</taxon>
        <taxon>environmental samples</taxon>
    </lineage>
</organism>
<gene>
    <name evidence="2" type="ORF">AVDCRST_MAG03-1756</name>
</gene>